<comment type="caution">
    <text evidence="7">The sequence shown here is derived from an EMBL/GenBank/DDBJ whole genome shotgun (WGS) entry which is preliminary data.</text>
</comment>
<organism evidence="7 8">
    <name type="scientific">Streptomyces chumphonensis</name>
    <dbReference type="NCBI Taxonomy" id="1214925"/>
    <lineage>
        <taxon>Bacteria</taxon>
        <taxon>Bacillati</taxon>
        <taxon>Actinomycetota</taxon>
        <taxon>Actinomycetes</taxon>
        <taxon>Kitasatosporales</taxon>
        <taxon>Streptomycetaceae</taxon>
        <taxon>Streptomyces</taxon>
    </lineage>
</organism>
<dbReference type="GO" id="GO:0030428">
    <property type="term" value="C:cell septum"/>
    <property type="evidence" value="ECO:0007669"/>
    <property type="project" value="UniProtKB-SubCell"/>
</dbReference>
<evidence type="ECO:0000256" key="4">
    <source>
        <dbReference type="ARBA" id="ARBA00022969"/>
    </source>
</evidence>
<keyword evidence="4" id="KW-0749">Sporulation</keyword>
<accession>A0A927IE50</accession>
<comment type="similarity">
    <text evidence="2">Belongs to the SsgA family.</text>
</comment>
<dbReference type="RefSeq" id="WP_191210633.1">
    <property type="nucleotide sequence ID" value="NZ_BAABKL010000050.1"/>
</dbReference>
<evidence type="ECO:0000313" key="7">
    <source>
        <dbReference type="EMBL" id="MBD3933344.1"/>
    </source>
</evidence>
<keyword evidence="5" id="KW-0717">Septation</keyword>
<dbReference type="GO" id="GO:0030435">
    <property type="term" value="P:sporulation resulting in formation of a cellular spore"/>
    <property type="evidence" value="ECO:0007669"/>
    <property type="project" value="UniProtKB-KW"/>
</dbReference>
<gene>
    <name evidence="7" type="ORF">IF129_17525</name>
</gene>
<evidence type="ECO:0000256" key="2">
    <source>
        <dbReference type="ARBA" id="ARBA00009323"/>
    </source>
</evidence>
<dbReference type="Proteomes" id="UP000632289">
    <property type="component" value="Unassembled WGS sequence"/>
</dbReference>
<sequence length="138" mass="14910">MRRPLTIDHTVHVRLASRPGDRPVPATLRYDTSDPLAVRVAFPAEAALHGAEVTWVFARRLLDEGLRGPAGDGDVRFRPGLPGRTFMELKAPQGSALVELATEDLHRFLAATYAFVPQAVEAARLDVDGALAALLGSF</sequence>
<reference evidence="7" key="1">
    <citation type="submission" date="2020-09" db="EMBL/GenBank/DDBJ databases">
        <title>Secondary metabolite and genome analysis of marine Streptomyces chumphonensis KK1-2T.</title>
        <authorList>
            <person name="Phongsopitanun W."/>
            <person name="Kanchanasin P."/>
            <person name="Pittayakhajonwut P."/>
            <person name="Suwanborirux K."/>
            <person name="Tanasupawat S."/>
        </authorList>
    </citation>
    <scope>NUCLEOTIDE SEQUENCE</scope>
    <source>
        <strain evidence="7">KK1-2</strain>
    </source>
</reference>
<keyword evidence="3" id="KW-0132">Cell division</keyword>
<dbReference type="InterPro" id="IPR038658">
    <property type="entry name" value="SsgB_sf"/>
</dbReference>
<evidence type="ECO:0000256" key="6">
    <source>
        <dbReference type="ARBA" id="ARBA00023306"/>
    </source>
</evidence>
<dbReference type="Pfam" id="PF04686">
    <property type="entry name" value="SsgA"/>
    <property type="match status" value="1"/>
</dbReference>
<dbReference type="Gene3D" id="2.30.31.20">
    <property type="entry name" value="Sporulation-specific cell division protein SsgB"/>
    <property type="match status" value="1"/>
</dbReference>
<keyword evidence="8" id="KW-1185">Reference proteome</keyword>
<dbReference type="GO" id="GO:0000917">
    <property type="term" value="P:division septum assembly"/>
    <property type="evidence" value="ECO:0007669"/>
    <property type="project" value="UniProtKB-KW"/>
</dbReference>
<dbReference type="AlphaFoldDB" id="A0A927IE50"/>
<evidence type="ECO:0000256" key="3">
    <source>
        <dbReference type="ARBA" id="ARBA00022618"/>
    </source>
</evidence>
<dbReference type="InterPro" id="IPR006776">
    <property type="entry name" value="SsgB"/>
</dbReference>
<keyword evidence="6" id="KW-0131">Cell cycle</keyword>
<comment type="subcellular location">
    <subcellularLocation>
        <location evidence="1">Cell septum</location>
    </subcellularLocation>
</comment>
<evidence type="ECO:0000256" key="1">
    <source>
        <dbReference type="ARBA" id="ARBA00004431"/>
    </source>
</evidence>
<evidence type="ECO:0000313" key="8">
    <source>
        <dbReference type="Proteomes" id="UP000632289"/>
    </source>
</evidence>
<protein>
    <submittedName>
        <fullName evidence="7">SsgA family sporulation/cell division regulator</fullName>
    </submittedName>
</protein>
<dbReference type="EMBL" id="JACXYU010000009">
    <property type="protein sequence ID" value="MBD3933344.1"/>
    <property type="molecule type" value="Genomic_DNA"/>
</dbReference>
<proteinExistence type="inferred from homology"/>
<name>A0A927IE50_9ACTN</name>
<evidence type="ECO:0000256" key="5">
    <source>
        <dbReference type="ARBA" id="ARBA00023210"/>
    </source>
</evidence>